<protein>
    <submittedName>
        <fullName evidence="1">Uncharacterized protein</fullName>
    </submittedName>
</protein>
<gene>
    <name evidence="1" type="ORF">F5144DRAFT_528591</name>
</gene>
<proteinExistence type="predicted"/>
<comment type="caution">
    <text evidence="1">The sequence shown here is derived from an EMBL/GenBank/DDBJ whole genome shotgun (WGS) entry which is preliminary data.</text>
</comment>
<organism evidence="1 2">
    <name type="scientific">Chaetomium tenue</name>
    <dbReference type="NCBI Taxonomy" id="1854479"/>
    <lineage>
        <taxon>Eukaryota</taxon>
        <taxon>Fungi</taxon>
        <taxon>Dikarya</taxon>
        <taxon>Ascomycota</taxon>
        <taxon>Pezizomycotina</taxon>
        <taxon>Sordariomycetes</taxon>
        <taxon>Sordariomycetidae</taxon>
        <taxon>Sordariales</taxon>
        <taxon>Chaetomiaceae</taxon>
        <taxon>Chaetomium</taxon>
    </lineage>
</organism>
<keyword evidence="2" id="KW-1185">Reference proteome</keyword>
<name>A0ACB7PPV4_9PEZI</name>
<reference evidence="1 2" key="1">
    <citation type="journal article" date="2021" name="Nat. Commun.">
        <title>Genetic determinants of endophytism in the Arabidopsis root mycobiome.</title>
        <authorList>
            <person name="Mesny F."/>
            <person name="Miyauchi S."/>
            <person name="Thiergart T."/>
            <person name="Pickel B."/>
            <person name="Atanasova L."/>
            <person name="Karlsson M."/>
            <person name="Huettel B."/>
            <person name="Barry K.W."/>
            <person name="Haridas S."/>
            <person name="Chen C."/>
            <person name="Bauer D."/>
            <person name="Andreopoulos W."/>
            <person name="Pangilinan J."/>
            <person name="LaButti K."/>
            <person name="Riley R."/>
            <person name="Lipzen A."/>
            <person name="Clum A."/>
            <person name="Drula E."/>
            <person name="Henrissat B."/>
            <person name="Kohler A."/>
            <person name="Grigoriev I.V."/>
            <person name="Martin F.M."/>
            <person name="Hacquard S."/>
        </authorList>
    </citation>
    <scope>NUCLEOTIDE SEQUENCE [LARGE SCALE GENOMIC DNA]</scope>
    <source>
        <strain evidence="1 2">MPI-SDFR-AT-0079</strain>
    </source>
</reference>
<dbReference type="Proteomes" id="UP000724584">
    <property type="component" value="Unassembled WGS sequence"/>
</dbReference>
<sequence>MAVGTLALFYPVFLPMSAAITAYAGHRALHVDWRTLLTHFFTGPGRTSRILLTFFIMLNWKSMPFAWTVRVFHSFIYHALRRPKTLPPRALFQYSITTSRTSLLETDYNIHKSNSTYFADLDISRSHLVTHLLGPGLPIIAANAKNKIVRDKEGALVGGSLGVGLGAVFCSFRKEIAPLQGYEMWSRVLAWDRKWLYVVTHFVVKGKVRPNGGWNGKGKRTVRKGGANGQLPDDFAKYVIATAVSKYVFKLGRFTVHPALVIEAAKMLPERPGEGWTGGETGTGTPEDLGDLEALENAGEDSEWDWKRIEAERRKGLRYADHFAALDGTNSLFDGGEDGAIGNFPLG</sequence>
<dbReference type="EMBL" id="JAGIZQ010000002">
    <property type="protein sequence ID" value="KAH6641812.1"/>
    <property type="molecule type" value="Genomic_DNA"/>
</dbReference>
<accession>A0ACB7PPV4</accession>
<evidence type="ECO:0000313" key="1">
    <source>
        <dbReference type="EMBL" id="KAH6641812.1"/>
    </source>
</evidence>
<evidence type="ECO:0000313" key="2">
    <source>
        <dbReference type="Proteomes" id="UP000724584"/>
    </source>
</evidence>